<dbReference type="InterPro" id="IPR018060">
    <property type="entry name" value="HTH_AraC"/>
</dbReference>
<evidence type="ECO:0000256" key="2">
    <source>
        <dbReference type="ARBA" id="ARBA00023125"/>
    </source>
</evidence>
<dbReference type="Pfam" id="PF02311">
    <property type="entry name" value="AraC_binding"/>
    <property type="match status" value="1"/>
</dbReference>
<evidence type="ECO:0000256" key="1">
    <source>
        <dbReference type="ARBA" id="ARBA00023015"/>
    </source>
</evidence>
<sequence>MLQDSVVPSFFLFGEAPQEVSDRFIHLEALDDRSRPSHWNIRAHAHAELNHVFLIETGGGEMFAEAQRIPFVAPCLLVIPAGVVHGFAYEPETTGRVLTMAEAYLRDLMRRESGFRALFGGSAAQLPLAADHDVGDCLARLHRELAWTAPGHGAAVEAQLLSVLVTALRASHEAADAAPAEDLSAARLVARFREAVEADYRSGAAVDAYAERLGVTPTRLRRACWSAARTTPSRLIQDRLLLEAKRALLYSNMTVAETAYYLGFDDPAYFSRFFAQRERQSPRAFRQGAGRS</sequence>
<dbReference type="Pfam" id="PF12833">
    <property type="entry name" value="HTH_18"/>
    <property type="match status" value="1"/>
</dbReference>
<evidence type="ECO:0000256" key="3">
    <source>
        <dbReference type="ARBA" id="ARBA00023163"/>
    </source>
</evidence>
<dbReference type="InterPro" id="IPR009057">
    <property type="entry name" value="Homeodomain-like_sf"/>
</dbReference>
<protein>
    <submittedName>
        <fullName evidence="5">Helix-turn-helix domain-containing protein</fullName>
    </submittedName>
</protein>
<dbReference type="KEGG" id="caul:KCG34_04670"/>
<keyword evidence="6" id="KW-1185">Reference proteome</keyword>
<evidence type="ECO:0000313" key="6">
    <source>
        <dbReference type="Proteomes" id="UP000676409"/>
    </source>
</evidence>
<dbReference type="PROSITE" id="PS01124">
    <property type="entry name" value="HTH_ARAC_FAMILY_2"/>
    <property type="match status" value="1"/>
</dbReference>
<accession>A0A975G1V1</accession>
<dbReference type="EMBL" id="CP073078">
    <property type="protein sequence ID" value="QUD89181.1"/>
    <property type="molecule type" value="Genomic_DNA"/>
</dbReference>
<dbReference type="SUPFAM" id="SSF51182">
    <property type="entry name" value="RmlC-like cupins"/>
    <property type="match status" value="1"/>
</dbReference>
<name>A0A975G1V1_9CAUL</name>
<reference evidence="5" key="1">
    <citation type="submission" date="2021-04" db="EMBL/GenBank/DDBJ databases">
        <title>The complete genome sequence of Caulobacter sp. S6.</title>
        <authorList>
            <person name="Tang Y."/>
            <person name="Ouyang W."/>
            <person name="Liu Q."/>
            <person name="Huang B."/>
            <person name="Guo Z."/>
            <person name="Lei P."/>
        </authorList>
    </citation>
    <scope>NUCLEOTIDE SEQUENCE</scope>
    <source>
        <strain evidence="5">S6</strain>
    </source>
</reference>
<dbReference type="Gene3D" id="1.10.10.60">
    <property type="entry name" value="Homeodomain-like"/>
    <property type="match status" value="1"/>
</dbReference>
<dbReference type="SUPFAM" id="SSF46689">
    <property type="entry name" value="Homeodomain-like"/>
    <property type="match status" value="1"/>
</dbReference>
<keyword evidence="1" id="KW-0805">Transcription regulation</keyword>
<dbReference type="CDD" id="cd06999">
    <property type="entry name" value="cupin_HpaA-like_N"/>
    <property type="match status" value="1"/>
</dbReference>
<gene>
    <name evidence="5" type="ORF">KCG34_04670</name>
</gene>
<feature type="domain" description="HTH araC/xylS-type" evidence="4">
    <location>
        <begin position="190"/>
        <end position="288"/>
    </location>
</feature>
<proteinExistence type="predicted"/>
<dbReference type="AlphaFoldDB" id="A0A975G1V1"/>
<dbReference type="SMART" id="SM00342">
    <property type="entry name" value="HTH_ARAC"/>
    <property type="match status" value="1"/>
</dbReference>
<dbReference type="InterPro" id="IPR014710">
    <property type="entry name" value="RmlC-like_jellyroll"/>
</dbReference>
<dbReference type="Gene3D" id="2.60.120.10">
    <property type="entry name" value="Jelly Rolls"/>
    <property type="match status" value="1"/>
</dbReference>
<organism evidence="5 6">
    <name type="scientific">Phenylobacterium montanum</name>
    <dbReference type="NCBI Taxonomy" id="2823693"/>
    <lineage>
        <taxon>Bacteria</taxon>
        <taxon>Pseudomonadati</taxon>
        <taxon>Pseudomonadota</taxon>
        <taxon>Alphaproteobacteria</taxon>
        <taxon>Caulobacterales</taxon>
        <taxon>Caulobacteraceae</taxon>
        <taxon>Phenylobacterium</taxon>
    </lineage>
</organism>
<dbReference type="PANTHER" id="PTHR43280:SF32">
    <property type="entry name" value="TRANSCRIPTIONAL REGULATORY PROTEIN"/>
    <property type="match status" value="1"/>
</dbReference>
<dbReference type="InterPro" id="IPR011051">
    <property type="entry name" value="RmlC_Cupin_sf"/>
</dbReference>
<dbReference type="Proteomes" id="UP000676409">
    <property type="component" value="Chromosome"/>
</dbReference>
<dbReference type="PANTHER" id="PTHR43280">
    <property type="entry name" value="ARAC-FAMILY TRANSCRIPTIONAL REGULATOR"/>
    <property type="match status" value="1"/>
</dbReference>
<dbReference type="InterPro" id="IPR003313">
    <property type="entry name" value="AraC-bd"/>
</dbReference>
<dbReference type="InterPro" id="IPR047264">
    <property type="entry name" value="Cupin_HpaA-like_N"/>
</dbReference>
<keyword evidence="3" id="KW-0804">Transcription</keyword>
<dbReference type="GO" id="GO:0043565">
    <property type="term" value="F:sequence-specific DNA binding"/>
    <property type="evidence" value="ECO:0007669"/>
    <property type="project" value="InterPro"/>
</dbReference>
<evidence type="ECO:0000313" key="5">
    <source>
        <dbReference type="EMBL" id="QUD89181.1"/>
    </source>
</evidence>
<evidence type="ECO:0000259" key="4">
    <source>
        <dbReference type="PROSITE" id="PS01124"/>
    </source>
</evidence>
<dbReference type="GO" id="GO:0003700">
    <property type="term" value="F:DNA-binding transcription factor activity"/>
    <property type="evidence" value="ECO:0007669"/>
    <property type="project" value="InterPro"/>
</dbReference>
<keyword evidence="2" id="KW-0238">DNA-binding</keyword>